<dbReference type="PRINTS" id="PR00371">
    <property type="entry name" value="FPNCR"/>
</dbReference>
<dbReference type="PROSITE" id="PS51085">
    <property type="entry name" value="2FE2S_FER_2"/>
    <property type="match status" value="1"/>
</dbReference>
<dbReference type="GO" id="GO:0016491">
    <property type="term" value="F:oxidoreductase activity"/>
    <property type="evidence" value="ECO:0007669"/>
    <property type="project" value="UniProtKB-KW"/>
</dbReference>
<keyword evidence="3" id="KW-0001">2Fe-2S</keyword>
<dbReference type="AlphaFoldDB" id="A0A1U7JJS9"/>
<dbReference type="PRINTS" id="PR00410">
    <property type="entry name" value="PHEHYDRXLASE"/>
</dbReference>
<dbReference type="GO" id="GO:0010124">
    <property type="term" value="P:phenylacetate catabolic process"/>
    <property type="evidence" value="ECO:0007669"/>
    <property type="project" value="InterPro"/>
</dbReference>
<evidence type="ECO:0000256" key="6">
    <source>
        <dbReference type="ARBA" id="ARBA00023002"/>
    </source>
</evidence>
<dbReference type="Pfam" id="PF00175">
    <property type="entry name" value="NAD_binding_1"/>
    <property type="match status" value="1"/>
</dbReference>
<dbReference type="Gene3D" id="3.10.20.30">
    <property type="match status" value="1"/>
</dbReference>
<dbReference type="EMBL" id="LVVZ01000009">
    <property type="protein sequence ID" value="OKL44979.1"/>
    <property type="molecule type" value="Genomic_DNA"/>
</dbReference>
<feature type="domain" description="2Fe-2S ferredoxin-type" evidence="10">
    <location>
        <begin position="268"/>
        <end position="359"/>
    </location>
</feature>
<dbReference type="InterPro" id="IPR008333">
    <property type="entry name" value="Cbr1-like_FAD-bd_dom"/>
</dbReference>
<dbReference type="SUPFAM" id="SSF63380">
    <property type="entry name" value="Riboflavin synthase domain-like"/>
    <property type="match status" value="1"/>
</dbReference>
<dbReference type="SUPFAM" id="SSF54292">
    <property type="entry name" value="2Fe-2S ferredoxin-like"/>
    <property type="match status" value="1"/>
</dbReference>
<evidence type="ECO:0000259" key="10">
    <source>
        <dbReference type="PROSITE" id="PS51085"/>
    </source>
</evidence>
<dbReference type="InterPro" id="IPR039261">
    <property type="entry name" value="FNR_nucleotide-bd"/>
</dbReference>
<evidence type="ECO:0000313" key="12">
    <source>
        <dbReference type="EMBL" id="OKL44979.1"/>
    </source>
</evidence>
<accession>A0A1U7JJS9</accession>
<dbReference type="GO" id="GO:0051537">
    <property type="term" value="F:2 iron, 2 sulfur cluster binding"/>
    <property type="evidence" value="ECO:0007669"/>
    <property type="project" value="UniProtKB-KW"/>
</dbReference>
<dbReference type="Gene3D" id="3.40.50.80">
    <property type="entry name" value="Nucleotide-binding domain of ferredoxin-NADP reductase (FNR) module"/>
    <property type="match status" value="1"/>
</dbReference>
<dbReference type="GO" id="GO:0046872">
    <property type="term" value="F:metal ion binding"/>
    <property type="evidence" value="ECO:0007669"/>
    <property type="project" value="UniProtKB-KW"/>
</dbReference>
<sequence>MSRFHKLNVKDVRKETADAVSILFDIPPELKEQYAFKPGQYLTLRAMVDGKEARRSYSICSGLDDNEVRVAVKRVDGGVFSTFANEHLRPGMTLDVMKPEGRFVAEPVSEQERNYVAIAAGSGITPVLSIIKSTLAREPQSSFTLFYGNRDSASVLFREELEDLKDTYLGRFTLIHILSREGQDIDLLHGRLDGARLKRFIELKLLDLPQTDAFFLCGPGDMIETARLLLEEQGVGHEKIRYELFTPAGETAAKPRSEKAQWIAEEGVEVSVILDGAQRTFTMQEQDTSVIDAAHRQGLELPFSCKGGMCCTCRAKVVKGEVEMANNYSLEPWEVEAGFVLTCQSRPLTKEVLIDFDEM</sequence>
<dbReference type="CDD" id="cd00207">
    <property type="entry name" value="fer2"/>
    <property type="match status" value="1"/>
</dbReference>
<dbReference type="InterPro" id="IPR012675">
    <property type="entry name" value="Beta-grasp_dom_sf"/>
</dbReference>
<dbReference type="InterPro" id="IPR017927">
    <property type="entry name" value="FAD-bd_FR_type"/>
</dbReference>
<dbReference type="PANTHER" id="PTHR47354:SF8">
    <property type="entry name" value="1,2-PHENYLACETYL-COA EPOXIDASE, SUBUNIT E"/>
    <property type="match status" value="1"/>
</dbReference>
<dbReference type="Pfam" id="PF00111">
    <property type="entry name" value="Fer2"/>
    <property type="match status" value="1"/>
</dbReference>
<dbReference type="InterPro" id="IPR050415">
    <property type="entry name" value="MRET"/>
</dbReference>
<dbReference type="InterPro" id="IPR001433">
    <property type="entry name" value="OxRdtase_FAD/NAD-bd"/>
</dbReference>
<evidence type="ECO:0000259" key="11">
    <source>
        <dbReference type="PROSITE" id="PS51384"/>
    </source>
</evidence>
<dbReference type="Gene3D" id="2.40.30.10">
    <property type="entry name" value="Translation factors"/>
    <property type="match status" value="1"/>
</dbReference>
<dbReference type="InterPro" id="IPR001709">
    <property type="entry name" value="Flavoprot_Pyr_Nucl_cyt_Rdtase"/>
</dbReference>
<keyword evidence="7" id="KW-0408">Iron</keyword>
<organism evidence="12 13">
    <name type="scientific">Pseudovibrio exalbescens</name>
    <dbReference type="NCBI Taxonomy" id="197461"/>
    <lineage>
        <taxon>Bacteria</taxon>
        <taxon>Pseudomonadati</taxon>
        <taxon>Pseudomonadota</taxon>
        <taxon>Alphaproteobacteria</taxon>
        <taxon>Hyphomicrobiales</taxon>
        <taxon>Stappiaceae</taxon>
        <taxon>Pseudovibrio</taxon>
    </lineage>
</organism>
<evidence type="ECO:0000256" key="9">
    <source>
        <dbReference type="ARBA" id="ARBA00034078"/>
    </source>
</evidence>
<evidence type="ECO:0000256" key="8">
    <source>
        <dbReference type="ARBA" id="ARBA00023014"/>
    </source>
</evidence>
<dbReference type="InterPro" id="IPR001041">
    <property type="entry name" value="2Fe-2S_ferredoxin-type"/>
</dbReference>
<evidence type="ECO:0000256" key="5">
    <source>
        <dbReference type="ARBA" id="ARBA00022827"/>
    </source>
</evidence>
<name>A0A1U7JJS9_9HYPH</name>
<keyword evidence="2" id="KW-0285">Flavoprotein</keyword>
<dbReference type="InterPro" id="IPR011884">
    <property type="entry name" value="PaaE"/>
</dbReference>
<dbReference type="CDD" id="cd06214">
    <property type="entry name" value="PA_degradation_oxidoreductase_like"/>
    <property type="match status" value="1"/>
</dbReference>
<dbReference type="InterPro" id="IPR017938">
    <property type="entry name" value="Riboflavin_synthase-like_b-brl"/>
</dbReference>
<evidence type="ECO:0000256" key="4">
    <source>
        <dbReference type="ARBA" id="ARBA00022723"/>
    </source>
</evidence>
<keyword evidence="5" id="KW-0274">FAD</keyword>
<comment type="caution">
    <text evidence="12">The sequence shown here is derived from an EMBL/GenBank/DDBJ whole genome shotgun (WGS) entry which is preliminary data.</text>
</comment>
<keyword evidence="13" id="KW-1185">Reference proteome</keyword>
<proteinExistence type="predicted"/>
<comment type="cofactor">
    <cofactor evidence="9">
        <name>[2Fe-2S] cluster</name>
        <dbReference type="ChEBI" id="CHEBI:190135"/>
    </cofactor>
</comment>
<dbReference type="InterPro" id="IPR036010">
    <property type="entry name" value="2Fe-2S_ferredoxin-like_sf"/>
</dbReference>
<dbReference type="PROSITE" id="PS51384">
    <property type="entry name" value="FAD_FR"/>
    <property type="match status" value="1"/>
</dbReference>
<evidence type="ECO:0000256" key="7">
    <source>
        <dbReference type="ARBA" id="ARBA00023004"/>
    </source>
</evidence>
<dbReference type="SUPFAM" id="SSF52343">
    <property type="entry name" value="Ferredoxin reductase-like, C-terminal NADP-linked domain"/>
    <property type="match status" value="1"/>
</dbReference>
<evidence type="ECO:0000313" key="13">
    <source>
        <dbReference type="Proteomes" id="UP000185783"/>
    </source>
</evidence>
<dbReference type="PANTHER" id="PTHR47354">
    <property type="entry name" value="NADH OXIDOREDUCTASE HCR"/>
    <property type="match status" value="1"/>
</dbReference>
<dbReference type="RefSeq" id="WP_028482229.1">
    <property type="nucleotide sequence ID" value="NZ_LVVZ01000009.1"/>
</dbReference>
<feature type="domain" description="FAD-binding FR-type" evidence="11">
    <location>
        <begin position="2"/>
        <end position="106"/>
    </location>
</feature>
<dbReference type="GO" id="GO:0050660">
    <property type="term" value="F:flavin adenine dinucleotide binding"/>
    <property type="evidence" value="ECO:0007669"/>
    <property type="project" value="TreeGrafter"/>
</dbReference>
<dbReference type="Pfam" id="PF00970">
    <property type="entry name" value="FAD_binding_6"/>
    <property type="match status" value="1"/>
</dbReference>
<dbReference type="Proteomes" id="UP000185783">
    <property type="component" value="Unassembled WGS sequence"/>
</dbReference>
<evidence type="ECO:0000256" key="1">
    <source>
        <dbReference type="ARBA" id="ARBA00001974"/>
    </source>
</evidence>
<protein>
    <recommendedName>
        <fullName evidence="14">1,2-phenylacetyl-CoA epoxidase, subunit E</fullName>
    </recommendedName>
</protein>
<keyword evidence="6" id="KW-0560">Oxidoreductase</keyword>
<gene>
    <name evidence="12" type="ORF">A3843_05625</name>
</gene>
<dbReference type="STRING" id="197461.A3843_05625"/>
<evidence type="ECO:0000256" key="2">
    <source>
        <dbReference type="ARBA" id="ARBA00022630"/>
    </source>
</evidence>
<keyword evidence="8" id="KW-0411">Iron-sulfur</keyword>
<evidence type="ECO:0000256" key="3">
    <source>
        <dbReference type="ARBA" id="ARBA00022714"/>
    </source>
</evidence>
<comment type="cofactor">
    <cofactor evidence="1">
        <name>FAD</name>
        <dbReference type="ChEBI" id="CHEBI:57692"/>
    </cofactor>
</comment>
<reference evidence="12 13" key="1">
    <citation type="submission" date="2016-03" db="EMBL/GenBank/DDBJ databases">
        <title>Genome sequence of Nesiotobacter sp. nov., a moderately halophilic alphaproteobacterium isolated from the Yellow Sea, China.</title>
        <authorList>
            <person name="Zhang G."/>
            <person name="Zhang R."/>
        </authorList>
    </citation>
    <scope>NUCLEOTIDE SEQUENCE [LARGE SCALE GENOMIC DNA]</scope>
    <source>
        <strain evidence="12 13">WB1-6</strain>
    </source>
</reference>
<keyword evidence="4" id="KW-0479">Metal-binding</keyword>
<evidence type="ECO:0008006" key="14">
    <source>
        <dbReference type="Google" id="ProtNLM"/>
    </source>
</evidence>
<dbReference type="NCBIfam" id="TIGR02160">
    <property type="entry name" value="PA_CoA_Oxy5"/>
    <property type="match status" value="1"/>
</dbReference>